<proteinExistence type="predicted"/>
<accession>A0A9X2UA16</accession>
<dbReference type="PANTHER" id="PTHR24567:SF74">
    <property type="entry name" value="HTH-TYPE TRANSCRIPTIONAL REGULATOR ARCR"/>
    <property type="match status" value="1"/>
</dbReference>
<dbReference type="InterPro" id="IPR018490">
    <property type="entry name" value="cNMP-bd_dom_sf"/>
</dbReference>
<keyword evidence="1" id="KW-0805">Transcription regulation</keyword>
<dbReference type="SMART" id="SM00419">
    <property type="entry name" value="HTH_CRP"/>
    <property type="match status" value="1"/>
</dbReference>
<evidence type="ECO:0000256" key="3">
    <source>
        <dbReference type="ARBA" id="ARBA00023163"/>
    </source>
</evidence>
<dbReference type="InterPro" id="IPR050397">
    <property type="entry name" value="Env_Response_Regulators"/>
</dbReference>
<dbReference type="InterPro" id="IPR036390">
    <property type="entry name" value="WH_DNA-bd_sf"/>
</dbReference>
<evidence type="ECO:0000256" key="2">
    <source>
        <dbReference type="ARBA" id="ARBA00023125"/>
    </source>
</evidence>
<gene>
    <name evidence="4" type="ORF">GGP83_002617</name>
</gene>
<dbReference type="InterPro" id="IPR036388">
    <property type="entry name" value="WH-like_DNA-bd_sf"/>
</dbReference>
<evidence type="ECO:0000313" key="4">
    <source>
        <dbReference type="EMBL" id="MCS3952644.1"/>
    </source>
</evidence>
<sequence>MDVSPADITDAMRDHPFFGGASTEERERLIDLGQARTAASGTILFQRGDAYRGFYLLVEGGVHVYRLSPEGRMLVLHVIRPGESFAEVPLFETDAGDTYPATAETLTDSALLFFPADAFLSFVDAHPRSALHMLGQMAGRLRSAVRQLDAVSLQDVTERLARYLVEQVPTVPDNPPTVPTVELDIPKSVLAAELGTVPETLSRALRTLQDKDLIRTEDADIVLTDVRGLRHLVDSA</sequence>
<dbReference type="GO" id="GO:0005829">
    <property type="term" value="C:cytosol"/>
    <property type="evidence" value="ECO:0007669"/>
    <property type="project" value="TreeGrafter"/>
</dbReference>
<dbReference type="Pfam" id="PF00027">
    <property type="entry name" value="cNMP_binding"/>
    <property type="match status" value="1"/>
</dbReference>
<dbReference type="InterPro" id="IPR000595">
    <property type="entry name" value="cNMP-bd_dom"/>
</dbReference>
<dbReference type="SUPFAM" id="SSF46785">
    <property type="entry name" value="Winged helix' DNA-binding domain"/>
    <property type="match status" value="1"/>
</dbReference>
<protein>
    <submittedName>
        <fullName evidence="4">CRP/FNR family transcriptional regulator</fullName>
    </submittedName>
</protein>
<evidence type="ECO:0000256" key="1">
    <source>
        <dbReference type="ARBA" id="ARBA00023015"/>
    </source>
</evidence>
<name>A0A9X2UA16_9BACT</name>
<keyword evidence="2" id="KW-0238">DNA-binding</keyword>
<dbReference type="PROSITE" id="PS50042">
    <property type="entry name" value="CNMP_BINDING_3"/>
    <property type="match status" value="1"/>
</dbReference>
<evidence type="ECO:0000313" key="5">
    <source>
        <dbReference type="Proteomes" id="UP001155010"/>
    </source>
</evidence>
<organism evidence="4 5">
    <name type="scientific">Salinibacter ruber</name>
    <dbReference type="NCBI Taxonomy" id="146919"/>
    <lineage>
        <taxon>Bacteria</taxon>
        <taxon>Pseudomonadati</taxon>
        <taxon>Rhodothermota</taxon>
        <taxon>Rhodothermia</taxon>
        <taxon>Rhodothermales</taxon>
        <taxon>Salinibacteraceae</taxon>
        <taxon>Salinibacter</taxon>
    </lineage>
</organism>
<dbReference type="RefSeq" id="WP_119841550.1">
    <property type="nucleotide sequence ID" value="NZ_CALTSD010000035.1"/>
</dbReference>
<dbReference type="GO" id="GO:0003677">
    <property type="term" value="F:DNA binding"/>
    <property type="evidence" value="ECO:0007669"/>
    <property type="project" value="UniProtKB-KW"/>
</dbReference>
<reference evidence="4" key="1">
    <citation type="submission" date="2022-08" db="EMBL/GenBank/DDBJ databases">
        <title>Genomic Encyclopedia of Type Strains, Phase V (KMG-V): Genome sequencing to study the core and pangenomes of soil and plant-associated prokaryotes.</title>
        <authorList>
            <person name="Whitman W."/>
        </authorList>
    </citation>
    <scope>NUCLEOTIDE SEQUENCE</scope>
    <source>
        <strain evidence="4">SP2017</strain>
    </source>
</reference>
<dbReference type="AlphaFoldDB" id="A0A9X2UA16"/>
<comment type="caution">
    <text evidence="4">The sequence shown here is derived from an EMBL/GenBank/DDBJ whole genome shotgun (WGS) entry which is preliminary data.</text>
</comment>
<dbReference type="InterPro" id="IPR012318">
    <property type="entry name" value="HTH_CRP"/>
</dbReference>
<dbReference type="PROSITE" id="PS51063">
    <property type="entry name" value="HTH_CRP_2"/>
    <property type="match status" value="1"/>
</dbReference>
<dbReference type="CDD" id="cd00038">
    <property type="entry name" value="CAP_ED"/>
    <property type="match status" value="1"/>
</dbReference>
<dbReference type="Pfam" id="PF13545">
    <property type="entry name" value="HTH_Crp_2"/>
    <property type="match status" value="1"/>
</dbReference>
<dbReference type="Gene3D" id="2.60.120.10">
    <property type="entry name" value="Jelly Rolls"/>
    <property type="match status" value="1"/>
</dbReference>
<dbReference type="Gene3D" id="1.10.10.10">
    <property type="entry name" value="Winged helix-like DNA-binding domain superfamily/Winged helix DNA-binding domain"/>
    <property type="match status" value="1"/>
</dbReference>
<dbReference type="Proteomes" id="UP001155010">
    <property type="component" value="Unassembled WGS sequence"/>
</dbReference>
<dbReference type="SMART" id="SM00100">
    <property type="entry name" value="cNMP"/>
    <property type="match status" value="1"/>
</dbReference>
<dbReference type="SUPFAM" id="SSF51206">
    <property type="entry name" value="cAMP-binding domain-like"/>
    <property type="match status" value="1"/>
</dbReference>
<keyword evidence="3" id="KW-0804">Transcription</keyword>
<dbReference type="GO" id="GO:0003700">
    <property type="term" value="F:DNA-binding transcription factor activity"/>
    <property type="evidence" value="ECO:0007669"/>
    <property type="project" value="TreeGrafter"/>
</dbReference>
<dbReference type="EMBL" id="JANUBB010000011">
    <property type="protein sequence ID" value="MCS3952644.1"/>
    <property type="molecule type" value="Genomic_DNA"/>
</dbReference>
<dbReference type="PANTHER" id="PTHR24567">
    <property type="entry name" value="CRP FAMILY TRANSCRIPTIONAL REGULATORY PROTEIN"/>
    <property type="match status" value="1"/>
</dbReference>
<dbReference type="InterPro" id="IPR014710">
    <property type="entry name" value="RmlC-like_jellyroll"/>
</dbReference>